<evidence type="ECO:0000313" key="3">
    <source>
        <dbReference type="Proteomes" id="UP000672602"/>
    </source>
</evidence>
<evidence type="ECO:0000256" key="1">
    <source>
        <dbReference type="ARBA" id="ARBA00022729"/>
    </source>
</evidence>
<dbReference type="Pfam" id="PF03480">
    <property type="entry name" value="DctP"/>
    <property type="match status" value="1"/>
</dbReference>
<evidence type="ECO:0000313" key="2">
    <source>
        <dbReference type="EMBL" id="MBP5856902.1"/>
    </source>
</evidence>
<reference evidence="2" key="1">
    <citation type="submission" date="2021-04" db="EMBL/GenBank/DDBJ databases">
        <authorList>
            <person name="Zhang D.-C."/>
        </authorList>
    </citation>
    <scope>NUCLEOTIDE SEQUENCE</scope>
    <source>
        <strain evidence="2">CGMCC 1.15697</strain>
    </source>
</reference>
<dbReference type="Gene3D" id="3.40.190.170">
    <property type="entry name" value="Bacterial extracellular solute-binding protein, family 7"/>
    <property type="match status" value="1"/>
</dbReference>
<comment type="caution">
    <text evidence="2">The sequence shown here is derived from an EMBL/GenBank/DDBJ whole genome shotgun (WGS) entry which is preliminary data.</text>
</comment>
<gene>
    <name evidence="2" type="ORF">KAJ83_07775</name>
</gene>
<dbReference type="Proteomes" id="UP000672602">
    <property type="component" value="Unassembled WGS sequence"/>
</dbReference>
<dbReference type="CDD" id="cd13665">
    <property type="entry name" value="PBP2_TRAP_Dctp3_4"/>
    <property type="match status" value="1"/>
</dbReference>
<dbReference type="PANTHER" id="PTHR33376:SF15">
    <property type="entry name" value="BLL6794 PROTEIN"/>
    <property type="match status" value="1"/>
</dbReference>
<accession>A0A8J7V2H2</accession>
<dbReference type="GO" id="GO:0055085">
    <property type="term" value="P:transmembrane transport"/>
    <property type="evidence" value="ECO:0007669"/>
    <property type="project" value="InterPro"/>
</dbReference>
<dbReference type="AlphaFoldDB" id="A0A8J7V2H2"/>
<protein>
    <submittedName>
        <fullName evidence="2">TRAP transporter substrate-binding protein</fullName>
    </submittedName>
</protein>
<proteinExistence type="predicted"/>
<dbReference type="InterPro" id="IPR018389">
    <property type="entry name" value="DctP_fam"/>
</dbReference>
<dbReference type="InterPro" id="IPR038404">
    <property type="entry name" value="TRAP_DctP_sf"/>
</dbReference>
<organism evidence="2 3">
    <name type="scientific">Marivibrio halodurans</name>
    <dbReference type="NCBI Taxonomy" id="2039722"/>
    <lineage>
        <taxon>Bacteria</taxon>
        <taxon>Pseudomonadati</taxon>
        <taxon>Pseudomonadota</taxon>
        <taxon>Alphaproteobacteria</taxon>
        <taxon>Rhodospirillales</taxon>
        <taxon>Rhodospirillaceae</taxon>
        <taxon>Marivibrio</taxon>
    </lineage>
</organism>
<dbReference type="NCBIfam" id="NF037995">
    <property type="entry name" value="TRAP_S1"/>
    <property type="match status" value="1"/>
</dbReference>
<name>A0A8J7V2H2_9PROT</name>
<keyword evidence="1" id="KW-0732">Signal</keyword>
<dbReference type="PANTHER" id="PTHR33376">
    <property type="match status" value="1"/>
</dbReference>
<keyword evidence="3" id="KW-1185">Reference proteome</keyword>
<sequence length="338" mass="36947">MLAGTTAALAFASTARPLRAQEPITLKISHYLPPRHGFQTDFLMPWGEELTARTDGKVKVEIHDATSGFGNIMRQADQVRAGVIDIALGLNGIPRGRFPASSIIELPFMVEKAGPGSKTLYTLYKEGMLGGEYDDFHVLALFTHHGGLIHTADKPVRALTDLEGLRLRTPGPAVSAMLESVGASPVGMPPAQIYENLQKGVINGVVTTWDLVGAIKLNELLSYHTDARAYVAGFHVLMNKARYDGLPADVRAAVDELSGDNLVAKFGPWWDKWEARGRQDAIDRGNEIIEIDDAERADWKKQLAPMIDTYLDGLKGEGVENPVAIHDRARELVEKFSA</sequence>
<dbReference type="EMBL" id="JAGMWN010000003">
    <property type="protein sequence ID" value="MBP5856902.1"/>
    <property type="molecule type" value="Genomic_DNA"/>
</dbReference>